<name>A0A0E2E3A8_TREDN</name>
<keyword evidence="2" id="KW-1133">Transmembrane helix</keyword>
<proteinExistence type="predicted"/>
<feature type="transmembrane region" description="Helical" evidence="2">
    <location>
        <begin position="40"/>
        <end position="67"/>
    </location>
</feature>
<dbReference type="EMBL" id="AGDV01000021">
    <property type="protein sequence ID" value="EMB30561.1"/>
    <property type="molecule type" value="Genomic_DNA"/>
</dbReference>
<feature type="transmembrane region" description="Helical" evidence="2">
    <location>
        <begin position="153"/>
        <end position="174"/>
    </location>
</feature>
<feature type="transmembrane region" description="Helical" evidence="2">
    <location>
        <begin position="221"/>
        <end position="245"/>
    </location>
</feature>
<comment type="caution">
    <text evidence="3">The sequence shown here is derived from an EMBL/GenBank/DDBJ whole genome shotgun (WGS) entry which is preliminary data.</text>
</comment>
<sequence>MKNWLLVPLVFILNFVLAVLAFSIPVGIWQSLMYGDVSGIFFSSFLHCLYLILPIACIISIFAVYVFMMRHSEKRGLSFLTLIISFALFFALIIPLVYSQGEKINQAFNSKEKVSIDDKHLETFIERPVFVQVAGSIVRPFVHDIYEQYKASYTSYLIFSGSIFLLIFSLWVFTTITEWKIVNFTFLPLLLILILYAYSYIRTDDFILSIEDVLPFAIPKFWIRPVLFCLAALLIYIYTMMLLLVRRAKKMPKKQKIKKQKINVPKVKKPKAPKIKMPKPVKPKKGKKIKEEFDTFIPDTLGDFREADIDA</sequence>
<dbReference type="PATRIC" id="fig|999432.5.peg.2333"/>
<keyword evidence="2" id="KW-0472">Membrane</keyword>
<feature type="transmembrane region" description="Helical" evidence="2">
    <location>
        <begin position="181"/>
        <end position="201"/>
    </location>
</feature>
<dbReference type="HOGENOM" id="CLU_894123_0_0_12"/>
<accession>A0A0E2E3A8</accession>
<feature type="transmembrane region" description="Helical" evidence="2">
    <location>
        <begin position="79"/>
        <end position="98"/>
    </location>
</feature>
<evidence type="ECO:0000256" key="1">
    <source>
        <dbReference type="SAM" id="MobiDB-lite"/>
    </source>
</evidence>
<evidence type="ECO:0000313" key="3">
    <source>
        <dbReference type="EMBL" id="EMB30561.1"/>
    </source>
</evidence>
<gene>
    <name evidence="3" type="ORF">HMPREF9726_02246</name>
</gene>
<feature type="region of interest" description="Disordered" evidence="1">
    <location>
        <begin position="266"/>
        <end position="287"/>
    </location>
</feature>
<organism evidence="3">
    <name type="scientific">Treponema denticola H-22</name>
    <dbReference type="NCBI Taxonomy" id="999432"/>
    <lineage>
        <taxon>Bacteria</taxon>
        <taxon>Pseudomonadati</taxon>
        <taxon>Spirochaetota</taxon>
        <taxon>Spirochaetia</taxon>
        <taxon>Spirochaetales</taxon>
        <taxon>Treponemataceae</taxon>
        <taxon>Treponema</taxon>
    </lineage>
</organism>
<dbReference type="RefSeq" id="WP_002685673.1">
    <property type="nucleotide sequence ID" value="NZ_CM001795.1"/>
</dbReference>
<dbReference type="Proteomes" id="UP000011705">
    <property type="component" value="Chromosome"/>
</dbReference>
<protein>
    <submittedName>
        <fullName evidence="3">Uncharacterized protein</fullName>
    </submittedName>
</protein>
<feature type="transmembrane region" description="Helical" evidence="2">
    <location>
        <begin position="5"/>
        <end position="28"/>
    </location>
</feature>
<reference evidence="3" key="1">
    <citation type="submission" date="2012-01" db="EMBL/GenBank/DDBJ databases">
        <title>The Genome Sequence of Treponema denticola H-22.</title>
        <authorList>
            <consortium name="The Broad Institute Genome Sequencing Platform"/>
            <person name="Earl A."/>
            <person name="Ward D."/>
            <person name="Feldgarden M."/>
            <person name="Gevers D."/>
            <person name="Blanton J.M."/>
            <person name="Fenno C.J."/>
            <person name="Baranova O.V."/>
            <person name="Mathney J."/>
            <person name="Dewhirst F.E."/>
            <person name="Izard J."/>
            <person name="Young S.K."/>
            <person name="Zeng Q."/>
            <person name="Gargeya S."/>
            <person name="Fitzgerald M."/>
            <person name="Haas B."/>
            <person name="Abouelleil A."/>
            <person name="Alvarado L."/>
            <person name="Arachchi H.M."/>
            <person name="Berlin A."/>
            <person name="Chapman S.B."/>
            <person name="Gearin G."/>
            <person name="Goldberg J."/>
            <person name="Griggs A."/>
            <person name="Gujja S."/>
            <person name="Hansen M."/>
            <person name="Heiman D."/>
            <person name="Howarth C."/>
            <person name="Larimer J."/>
            <person name="Lui A."/>
            <person name="MacDonald P.J.P."/>
            <person name="McCowen C."/>
            <person name="Montmayeur A."/>
            <person name="Murphy C."/>
            <person name="Neiman D."/>
            <person name="Pearson M."/>
            <person name="Priest M."/>
            <person name="Roberts A."/>
            <person name="Saif S."/>
            <person name="Shea T."/>
            <person name="Sisk P."/>
            <person name="Stolte C."/>
            <person name="Sykes S."/>
            <person name="Wortman J."/>
            <person name="Nusbaum C."/>
            <person name="Birren B."/>
        </authorList>
    </citation>
    <scope>NUCLEOTIDE SEQUENCE [LARGE SCALE GENOMIC DNA]</scope>
    <source>
        <strain evidence="3">H-22</strain>
    </source>
</reference>
<dbReference type="AlphaFoldDB" id="A0A0E2E3A8"/>
<evidence type="ECO:0000256" key="2">
    <source>
        <dbReference type="SAM" id="Phobius"/>
    </source>
</evidence>
<keyword evidence="2" id="KW-0812">Transmembrane</keyword>